<accession>A0AAN1AQH6</accession>
<dbReference type="EMBL" id="CP003181">
    <property type="protein sequence ID" value="APG30488.1"/>
    <property type="molecule type" value="Genomic_DNA"/>
</dbReference>
<proteinExistence type="predicted"/>
<evidence type="ECO:0000313" key="3">
    <source>
        <dbReference type="Proteomes" id="UP000019438"/>
    </source>
</evidence>
<sequence>MPPAGHPMPVPWSGECRSSWEAGCRSRAGSLRMRWRTGSLPVRRWSGQAGWLLGRVIRLALQIAIGAAVLVSVGFVALGLRLSHGPLDLTDILGRSLQGLARTGTDLPGGAAVSKAGGQGLVVRLPGRFAPFRIDI</sequence>
<evidence type="ECO:0000256" key="1">
    <source>
        <dbReference type="SAM" id="Phobius"/>
    </source>
</evidence>
<feature type="transmembrane region" description="Helical" evidence="1">
    <location>
        <begin position="59"/>
        <end position="80"/>
    </location>
</feature>
<evidence type="ECO:0000313" key="2">
    <source>
        <dbReference type="EMBL" id="APG30488.1"/>
    </source>
</evidence>
<dbReference type="AlphaFoldDB" id="A0AAN1AQH6"/>
<name>A0AAN1AQH6_9PROT</name>
<protein>
    <submittedName>
        <fullName evidence="2">Membrane associated protein</fullName>
    </submittedName>
</protein>
<keyword evidence="1" id="KW-0812">Transmembrane</keyword>
<keyword evidence="1" id="KW-0472">Membrane</keyword>
<keyword evidence="1" id="KW-1133">Transmembrane helix</keyword>
<reference evidence="3" key="1">
    <citation type="submission" date="2012-06" db="EMBL/GenBank/DDBJ databases">
        <title>Genome analysis of multiple Granulibacter bethesdensis isolates demonstrates substantial genome diversity.</title>
        <authorList>
            <person name="Greenberg D.E."/>
            <person name="Porcella S.F."/>
            <person name="Zarember K."/>
            <person name="Zelazny A.M."/>
            <person name="Bruno D."/>
            <person name="Martens C."/>
            <person name="Barbian K.D."/>
            <person name="Jaske E."/>
            <person name="Holland S.M."/>
        </authorList>
    </citation>
    <scope>NUCLEOTIDE SEQUENCE [LARGE SCALE GENOMIC DNA]</scope>
    <source>
        <strain evidence="3">CGDNIH3</strain>
    </source>
</reference>
<dbReference type="Proteomes" id="UP000019438">
    <property type="component" value="Chromosome"/>
</dbReference>
<gene>
    <name evidence="2" type="ORF">GbCGDNIH3_8153</name>
</gene>
<dbReference type="KEGG" id="gbc:GbCGDNIH3_8153"/>
<organism evidence="2 3">
    <name type="scientific">Granulibacter bethesdensis</name>
    <dbReference type="NCBI Taxonomy" id="364410"/>
    <lineage>
        <taxon>Bacteria</taxon>
        <taxon>Pseudomonadati</taxon>
        <taxon>Pseudomonadota</taxon>
        <taxon>Alphaproteobacteria</taxon>
        <taxon>Acetobacterales</taxon>
        <taxon>Acetobacteraceae</taxon>
        <taxon>Granulibacter</taxon>
    </lineage>
</organism>